<feature type="compositionally biased region" description="Low complexity" evidence="1">
    <location>
        <begin position="64"/>
        <end position="76"/>
    </location>
</feature>
<feature type="region of interest" description="Disordered" evidence="1">
    <location>
        <begin position="25"/>
        <end position="76"/>
    </location>
</feature>
<name>A0A6J4U619_9ACTN</name>
<dbReference type="EMBL" id="CADCWC010000292">
    <property type="protein sequence ID" value="CAA9542015.1"/>
    <property type="molecule type" value="Genomic_DNA"/>
</dbReference>
<feature type="non-terminal residue" evidence="2">
    <location>
        <position position="1"/>
    </location>
</feature>
<organism evidence="2">
    <name type="scientific">uncultured Thermoleophilia bacterium</name>
    <dbReference type="NCBI Taxonomy" id="1497501"/>
    <lineage>
        <taxon>Bacteria</taxon>
        <taxon>Bacillati</taxon>
        <taxon>Actinomycetota</taxon>
        <taxon>Thermoleophilia</taxon>
        <taxon>environmental samples</taxon>
    </lineage>
</organism>
<protein>
    <submittedName>
        <fullName evidence="2">Uncharacterized protein</fullName>
    </submittedName>
</protein>
<feature type="compositionally biased region" description="Basic residues" evidence="1">
    <location>
        <begin position="32"/>
        <end position="63"/>
    </location>
</feature>
<evidence type="ECO:0000313" key="2">
    <source>
        <dbReference type="EMBL" id="CAA9542015.1"/>
    </source>
</evidence>
<reference evidence="2" key="1">
    <citation type="submission" date="2020-02" db="EMBL/GenBank/DDBJ databases">
        <authorList>
            <person name="Meier V. D."/>
        </authorList>
    </citation>
    <scope>NUCLEOTIDE SEQUENCE</scope>
    <source>
        <strain evidence="2">AVDCRST_MAG79</strain>
    </source>
</reference>
<sequence length="76" mass="8549">ERPRRLCVGALHHLLRRGRADACPRAGDGRHRGLRRRGRCALRRPGRPGRHRGERRHPPRARGRGAAATRGGRAPM</sequence>
<proteinExistence type="predicted"/>
<evidence type="ECO:0000256" key="1">
    <source>
        <dbReference type="SAM" id="MobiDB-lite"/>
    </source>
</evidence>
<accession>A0A6J4U619</accession>
<dbReference type="AlphaFoldDB" id="A0A6J4U619"/>
<gene>
    <name evidence="2" type="ORF">AVDCRST_MAG79-1927</name>
</gene>
<feature type="non-terminal residue" evidence="2">
    <location>
        <position position="76"/>
    </location>
</feature>